<accession>A0A4U1C8S7</accession>
<dbReference type="PROSITE" id="PS50042">
    <property type="entry name" value="CNMP_BINDING_3"/>
    <property type="match status" value="1"/>
</dbReference>
<dbReference type="OrthoDB" id="948610at2"/>
<evidence type="ECO:0000259" key="1">
    <source>
        <dbReference type="PROSITE" id="PS50042"/>
    </source>
</evidence>
<name>A0A4U1C8S7_9SPHI</name>
<protein>
    <submittedName>
        <fullName evidence="2">Crp/Fnr family transcriptional regulator</fullName>
    </submittedName>
</protein>
<dbReference type="CDD" id="cd00038">
    <property type="entry name" value="CAP_ED"/>
    <property type="match status" value="1"/>
</dbReference>
<evidence type="ECO:0000313" key="3">
    <source>
        <dbReference type="Proteomes" id="UP000310477"/>
    </source>
</evidence>
<sequence length="198" mass="23014">MMPNENLYPLHQNLLKVCNAIQPLSDALQKAIVAQTKVIQVKRKTRLLNAGETSDAIYFIISGAARVYYLDKEGVETTSWFLFENEFLISVYSFFTGEPSFEYLETIEDCTLIMLNRGTLNELYLQYLEFNVIGRKLTEYYYIRNEKQANDLRMLTAKQRYQALFTSNPKLINRVSLGYIASYLGISQETLSRIRKQI</sequence>
<dbReference type="Pfam" id="PF00027">
    <property type="entry name" value="cNMP_binding"/>
    <property type="match status" value="1"/>
</dbReference>
<dbReference type="InterPro" id="IPR018490">
    <property type="entry name" value="cNMP-bd_dom_sf"/>
</dbReference>
<reference evidence="2 3" key="1">
    <citation type="submission" date="2019-04" db="EMBL/GenBank/DDBJ databases">
        <title>Pedobacter sp. AR-2-6 sp. nov., isolated from Arctic soil.</title>
        <authorList>
            <person name="Dahal R.H."/>
            <person name="Kim D.-U."/>
        </authorList>
    </citation>
    <scope>NUCLEOTIDE SEQUENCE [LARGE SCALE GENOMIC DNA]</scope>
    <source>
        <strain evidence="2 3">AR-2-6</strain>
    </source>
</reference>
<dbReference type="Gene3D" id="2.60.120.10">
    <property type="entry name" value="Jelly Rolls"/>
    <property type="match status" value="1"/>
</dbReference>
<gene>
    <name evidence="2" type="ORF">FA045_06965</name>
</gene>
<dbReference type="AlphaFoldDB" id="A0A4U1C8S7"/>
<feature type="domain" description="Cyclic nucleotide-binding" evidence="1">
    <location>
        <begin position="20"/>
        <end position="123"/>
    </location>
</feature>
<dbReference type="InterPro" id="IPR000595">
    <property type="entry name" value="cNMP-bd_dom"/>
</dbReference>
<proteinExistence type="predicted"/>
<dbReference type="EMBL" id="SWBO01000003">
    <property type="protein sequence ID" value="TKC01981.1"/>
    <property type="molecule type" value="Genomic_DNA"/>
</dbReference>
<dbReference type="SUPFAM" id="SSF51206">
    <property type="entry name" value="cAMP-binding domain-like"/>
    <property type="match status" value="1"/>
</dbReference>
<dbReference type="Proteomes" id="UP000310477">
    <property type="component" value="Unassembled WGS sequence"/>
</dbReference>
<organism evidence="2 3">
    <name type="scientific">Pedobacter cryotolerans</name>
    <dbReference type="NCBI Taxonomy" id="2571270"/>
    <lineage>
        <taxon>Bacteria</taxon>
        <taxon>Pseudomonadati</taxon>
        <taxon>Bacteroidota</taxon>
        <taxon>Sphingobacteriia</taxon>
        <taxon>Sphingobacteriales</taxon>
        <taxon>Sphingobacteriaceae</taxon>
        <taxon>Pedobacter</taxon>
    </lineage>
</organism>
<dbReference type="RefSeq" id="WP_136875876.1">
    <property type="nucleotide sequence ID" value="NZ_SWBO01000003.1"/>
</dbReference>
<comment type="caution">
    <text evidence="2">The sequence shown here is derived from an EMBL/GenBank/DDBJ whole genome shotgun (WGS) entry which is preliminary data.</text>
</comment>
<evidence type="ECO:0000313" key="2">
    <source>
        <dbReference type="EMBL" id="TKC01981.1"/>
    </source>
</evidence>
<dbReference type="InterPro" id="IPR014710">
    <property type="entry name" value="RmlC-like_jellyroll"/>
</dbReference>
<keyword evidence="3" id="KW-1185">Reference proteome</keyword>